<dbReference type="InterPro" id="IPR013216">
    <property type="entry name" value="Methyltransf_11"/>
</dbReference>
<evidence type="ECO:0000313" key="3">
    <source>
        <dbReference type="Proteomes" id="UP000318065"/>
    </source>
</evidence>
<dbReference type="Gene3D" id="3.40.50.150">
    <property type="entry name" value="Vaccinia Virus protein VP39"/>
    <property type="match status" value="1"/>
</dbReference>
<accession>A0A510HIZ7</accession>
<sequence length="268" mass="29615">MERAPLGAGDARPEKMPGHWLLARLGKRVLRPGGVEATRWMLDELGIGERDDVVEFAPGVGATARMVLERDPASYTGVERDREAARRVVEILHGNRRGCVVGDAGATGLASGCASVVLGEAMLTMQREAQKRRIAGEAYRLLRPGGRYGIHELCLVPEEIDGGTKEEIREELSRTVRVGARPLTPGEWQALLESCGFEVTRCTLFPMRLLEPGRILRDEGPAGALRFAANLLRDRKARERVLAMRHIFRRYRSHIAAIVLVARKPATL</sequence>
<dbReference type="Proteomes" id="UP000318065">
    <property type="component" value="Chromosome"/>
</dbReference>
<keyword evidence="2" id="KW-0489">Methyltransferase</keyword>
<dbReference type="SUPFAM" id="SSF53335">
    <property type="entry name" value="S-adenosyl-L-methionine-dependent methyltransferases"/>
    <property type="match status" value="1"/>
</dbReference>
<dbReference type="GO" id="GO:0032259">
    <property type="term" value="P:methylation"/>
    <property type="evidence" value="ECO:0007669"/>
    <property type="project" value="UniProtKB-KW"/>
</dbReference>
<proteinExistence type="predicted"/>
<dbReference type="OrthoDB" id="9805171at2"/>
<dbReference type="CDD" id="cd02440">
    <property type="entry name" value="AdoMet_MTases"/>
    <property type="match status" value="1"/>
</dbReference>
<dbReference type="RefSeq" id="WP_143526763.1">
    <property type="nucleotide sequence ID" value="NZ_AP019791.1"/>
</dbReference>
<evidence type="ECO:0000313" key="2">
    <source>
        <dbReference type="EMBL" id="BBL78643.1"/>
    </source>
</evidence>
<dbReference type="Pfam" id="PF08241">
    <property type="entry name" value="Methyltransf_11"/>
    <property type="match status" value="1"/>
</dbReference>
<reference evidence="2" key="1">
    <citation type="journal article" date="2019" name="Microbiol. Resour. Announc.">
        <title>Complete Genome Sequence of Rubrobacter xylanophilus Strain AA3-22, Isolated from Arima Onsen in Japan.</title>
        <authorList>
            <person name="Tomariguchi N."/>
            <person name="Miyazaki K."/>
        </authorList>
    </citation>
    <scope>NUCLEOTIDE SEQUENCE [LARGE SCALE GENOMIC DNA]</scope>
    <source>
        <strain evidence="2">AA3-22</strain>
    </source>
</reference>
<dbReference type="EMBL" id="AP019791">
    <property type="protein sequence ID" value="BBL78643.1"/>
    <property type="molecule type" value="Genomic_DNA"/>
</dbReference>
<dbReference type="AlphaFoldDB" id="A0A510HIZ7"/>
<name>A0A510HIZ7_9ACTN</name>
<dbReference type="GO" id="GO:0008757">
    <property type="term" value="F:S-adenosylmethionine-dependent methyltransferase activity"/>
    <property type="evidence" value="ECO:0007669"/>
    <property type="project" value="InterPro"/>
</dbReference>
<gene>
    <name evidence="2" type="ORF">RxyAA322_04970</name>
</gene>
<keyword evidence="3" id="KW-1185">Reference proteome</keyword>
<evidence type="ECO:0000259" key="1">
    <source>
        <dbReference type="Pfam" id="PF08241"/>
    </source>
</evidence>
<keyword evidence="2" id="KW-0808">Transferase</keyword>
<organism evidence="2 3">
    <name type="scientific">Rubrobacter xylanophilus</name>
    <dbReference type="NCBI Taxonomy" id="49319"/>
    <lineage>
        <taxon>Bacteria</taxon>
        <taxon>Bacillati</taxon>
        <taxon>Actinomycetota</taxon>
        <taxon>Rubrobacteria</taxon>
        <taxon>Rubrobacterales</taxon>
        <taxon>Rubrobacteraceae</taxon>
        <taxon>Rubrobacter</taxon>
    </lineage>
</organism>
<feature type="domain" description="Methyltransferase type 11" evidence="1">
    <location>
        <begin position="55"/>
        <end position="148"/>
    </location>
</feature>
<dbReference type="InterPro" id="IPR029063">
    <property type="entry name" value="SAM-dependent_MTases_sf"/>
</dbReference>
<protein>
    <submittedName>
        <fullName evidence="2">Methyltransferase</fullName>
    </submittedName>
</protein>